<dbReference type="PANTHER" id="PTHR24320:SF282">
    <property type="entry name" value="WW DOMAIN-CONTAINING OXIDOREDUCTASE"/>
    <property type="match status" value="1"/>
</dbReference>
<dbReference type="VEuPathDB" id="FungiDB:jhhlp_008546"/>
<name>A0A2N3MYC4_9PEZI</name>
<keyword evidence="5" id="KW-1185">Reference proteome</keyword>
<accession>A0A2N3MYC4</accession>
<dbReference type="Proteomes" id="UP000233524">
    <property type="component" value="Unassembled WGS sequence"/>
</dbReference>
<evidence type="ECO:0000256" key="3">
    <source>
        <dbReference type="ARBA" id="ARBA00023002"/>
    </source>
</evidence>
<dbReference type="STRING" id="41688.A0A2N3MYC4"/>
<dbReference type="SUPFAM" id="SSF51735">
    <property type="entry name" value="NAD(P)-binding Rossmann-fold domains"/>
    <property type="match status" value="1"/>
</dbReference>
<dbReference type="InParanoid" id="A0A2N3MYC4"/>
<gene>
    <name evidence="4" type="ORF">jhhlp_008546</name>
</gene>
<reference evidence="4 5" key="1">
    <citation type="journal article" date="2017" name="G3 (Bethesda)">
        <title>First Draft Genome Sequence of the Pathogenic Fungus Lomentospora prolificans (Formerly Scedosporium prolificans).</title>
        <authorList>
            <person name="Luo R."/>
            <person name="Zimin A."/>
            <person name="Workman R."/>
            <person name="Fan Y."/>
            <person name="Pertea G."/>
            <person name="Grossman N."/>
            <person name="Wear M.P."/>
            <person name="Jia B."/>
            <person name="Miller H."/>
            <person name="Casadevall A."/>
            <person name="Timp W."/>
            <person name="Zhang S.X."/>
            <person name="Salzberg S.L."/>
        </authorList>
    </citation>
    <scope>NUCLEOTIDE SEQUENCE [LARGE SCALE GENOMIC DNA]</scope>
    <source>
        <strain evidence="4 5">JHH-5317</strain>
    </source>
</reference>
<proteinExistence type="inferred from homology"/>
<dbReference type="EMBL" id="NLAX01001623">
    <property type="protein sequence ID" value="PKS05178.1"/>
    <property type="molecule type" value="Genomic_DNA"/>
</dbReference>
<sequence>MFRKNKSVHFDAAKDIPPLDGKIIIVTGANNGLGKQSVLELAKHNPSQIWLAARSLAKGQAALEDIKKQAPDANIKLLELDLASFDSVRKAAQTFLSEATRLDILMLNAGIMAAPPGLTRDGYEMQFGTNHMGHAFFAKLLLPTLVQTAAVPGSDVRVVSLSSDGHAMLSKGGFDFNSLKTDAEAMGAYNRYFQSKLANVLWARQLAKEYPQLTVAAVHPGLVNTNLLESATDGSAILTSTFKLFKNLMNSPETGARNQLWACFSKDLKSGEYYVPVGVHGKASVDGMDDALAKRLWE</sequence>
<keyword evidence="2" id="KW-0521">NADP</keyword>
<evidence type="ECO:0000256" key="2">
    <source>
        <dbReference type="ARBA" id="ARBA00022857"/>
    </source>
</evidence>
<dbReference type="FunCoup" id="A0A2N3MYC4">
    <property type="interactions" value="244"/>
</dbReference>
<evidence type="ECO:0000313" key="5">
    <source>
        <dbReference type="Proteomes" id="UP000233524"/>
    </source>
</evidence>
<comment type="similarity">
    <text evidence="1">Belongs to the short-chain dehydrogenases/reductases (SDR) family.</text>
</comment>
<dbReference type="OrthoDB" id="191139at2759"/>
<dbReference type="PRINTS" id="PR00081">
    <property type="entry name" value="GDHRDH"/>
</dbReference>
<dbReference type="AlphaFoldDB" id="A0A2N3MYC4"/>
<keyword evidence="3" id="KW-0560">Oxidoreductase</keyword>
<dbReference type="PANTHER" id="PTHR24320">
    <property type="entry name" value="RETINOL DEHYDROGENASE"/>
    <property type="match status" value="1"/>
</dbReference>
<dbReference type="InterPro" id="IPR036291">
    <property type="entry name" value="NAD(P)-bd_dom_sf"/>
</dbReference>
<organism evidence="4 5">
    <name type="scientific">Lomentospora prolificans</name>
    <dbReference type="NCBI Taxonomy" id="41688"/>
    <lineage>
        <taxon>Eukaryota</taxon>
        <taxon>Fungi</taxon>
        <taxon>Dikarya</taxon>
        <taxon>Ascomycota</taxon>
        <taxon>Pezizomycotina</taxon>
        <taxon>Sordariomycetes</taxon>
        <taxon>Hypocreomycetidae</taxon>
        <taxon>Microascales</taxon>
        <taxon>Microascaceae</taxon>
        <taxon>Lomentospora</taxon>
    </lineage>
</organism>
<dbReference type="Gene3D" id="3.40.50.720">
    <property type="entry name" value="NAD(P)-binding Rossmann-like Domain"/>
    <property type="match status" value="1"/>
</dbReference>
<evidence type="ECO:0000313" key="4">
    <source>
        <dbReference type="EMBL" id="PKS05178.1"/>
    </source>
</evidence>
<protein>
    <submittedName>
        <fullName evidence="4">Uncharacterized protein</fullName>
    </submittedName>
</protein>
<dbReference type="InterPro" id="IPR002347">
    <property type="entry name" value="SDR_fam"/>
</dbReference>
<dbReference type="GO" id="GO:0016491">
    <property type="term" value="F:oxidoreductase activity"/>
    <property type="evidence" value="ECO:0007669"/>
    <property type="project" value="UniProtKB-KW"/>
</dbReference>
<comment type="caution">
    <text evidence="4">The sequence shown here is derived from an EMBL/GenBank/DDBJ whole genome shotgun (WGS) entry which is preliminary data.</text>
</comment>
<dbReference type="Pfam" id="PF00106">
    <property type="entry name" value="adh_short"/>
    <property type="match status" value="1"/>
</dbReference>
<evidence type="ECO:0000256" key="1">
    <source>
        <dbReference type="ARBA" id="ARBA00006484"/>
    </source>
</evidence>